<evidence type="ECO:0000313" key="1">
    <source>
        <dbReference type="EMBL" id="SFT55459.1"/>
    </source>
</evidence>
<dbReference type="SUPFAM" id="SSF51004">
    <property type="entry name" value="C-terminal (heme d1) domain of cytochrome cd1-nitrite reductase"/>
    <property type="match status" value="1"/>
</dbReference>
<dbReference type="OrthoDB" id="792648at2"/>
<dbReference type="AlphaFoldDB" id="A0A1I6YYB6"/>
<reference evidence="1 2" key="1">
    <citation type="submission" date="2016-10" db="EMBL/GenBank/DDBJ databases">
        <authorList>
            <person name="de Groot N.N."/>
        </authorList>
    </citation>
    <scope>NUCLEOTIDE SEQUENCE [LARGE SCALE GENOMIC DNA]</scope>
    <source>
        <strain evidence="1 2">CGMCC 1.7005</strain>
    </source>
</reference>
<protein>
    <recommendedName>
        <fullName evidence="3">40-residue YVTN family beta-propeller repeat-containing protein</fullName>
    </recommendedName>
</protein>
<dbReference type="InterPro" id="IPR051200">
    <property type="entry name" value="Host-pathogen_enzymatic-act"/>
</dbReference>
<dbReference type="PANTHER" id="PTHR47197">
    <property type="entry name" value="PROTEIN NIRF"/>
    <property type="match status" value="1"/>
</dbReference>
<evidence type="ECO:0000313" key="2">
    <source>
        <dbReference type="Proteomes" id="UP000236454"/>
    </source>
</evidence>
<dbReference type="InterPro" id="IPR011048">
    <property type="entry name" value="Haem_d1_sf"/>
</dbReference>
<dbReference type="InterPro" id="IPR031815">
    <property type="entry name" value="DUF5074"/>
</dbReference>
<dbReference type="Gene3D" id="2.130.10.10">
    <property type="entry name" value="YVTN repeat-like/Quinoprotein amine dehydrogenase"/>
    <property type="match status" value="1"/>
</dbReference>
<organism evidence="1 2">
    <name type="scientific">Lishizhenia tianjinensis</name>
    <dbReference type="NCBI Taxonomy" id="477690"/>
    <lineage>
        <taxon>Bacteria</taxon>
        <taxon>Pseudomonadati</taxon>
        <taxon>Bacteroidota</taxon>
        <taxon>Flavobacteriia</taxon>
        <taxon>Flavobacteriales</taxon>
        <taxon>Crocinitomicaceae</taxon>
        <taxon>Lishizhenia</taxon>
    </lineage>
</organism>
<name>A0A1I6YYB6_9FLAO</name>
<dbReference type="InterPro" id="IPR015943">
    <property type="entry name" value="WD40/YVTN_repeat-like_dom_sf"/>
</dbReference>
<dbReference type="Pfam" id="PF16819">
    <property type="entry name" value="DUF5074"/>
    <property type="match status" value="1"/>
</dbReference>
<dbReference type="PANTHER" id="PTHR47197:SF3">
    <property type="entry name" value="DIHYDRO-HEME D1 DEHYDROGENASE"/>
    <property type="match status" value="1"/>
</dbReference>
<dbReference type="EMBL" id="FPAS01000001">
    <property type="protein sequence ID" value="SFT55459.1"/>
    <property type="molecule type" value="Genomic_DNA"/>
</dbReference>
<keyword evidence="2" id="KW-1185">Reference proteome</keyword>
<gene>
    <name evidence="1" type="ORF">SAMN05216474_1288</name>
</gene>
<evidence type="ECO:0008006" key="3">
    <source>
        <dbReference type="Google" id="ProtNLM"/>
    </source>
</evidence>
<dbReference type="Proteomes" id="UP000236454">
    <property type="component" value="Unassembled WGS sequence"/>
</dbReference>
<dbReference type="RefSeq" id="WP_090247486.1">
    <property type="nucleotide sequence ID" value="NZ_FPAS01000001.1"/>
</dbReference>
<proteinExistence type="predicted"/>
<dbReference type="STRING" id="477690.SAMN05216474_1288"/>
<accession>A0A1I6YYB6</accession>
<sequence>MKFSIYIVFLGLLLLACKEDPLPEPDNTGGKEGLLLLNEGLFQQNNASLSFIDSEDAITNDYFLQQNERLLGDTGNDMIVYGGKVYIVVHASSTIEVLDKSSLKSVKQINLQHQGVNQLPRFVVGHGAFIYVSTYDGFVNKIDTSSFTVSNRVAVGNNPEGLAISNDKIFVANSGGLNSPNYDSTVSVIDLATLQVTDEIFIGANIGELTVDSEGDVYVVKRGNYSNDPSELFVLDAQNNYQKSNLGIAATSLFMDEDDKLWIAHLNYGNNTSNVAVIDAASETVLSSNFINASDIQSLYGIFVDEEYLYCMDARGFTLTGNLKKYNKNTGVFVEEFDTGLNPNTLVKIKN</sequence>
<dbReference type="PROSITE" id="PS51257">
    <property type="entry name" value="PROKAR_LIPOPROTEIN"/>
    <property type="match status" value="1"/>
</dbReference>